<evidence type="ECO:0000313" key="8">
    <source>
        <dbReference type="EMBL" id="KIY45620.1"/>
    </source>
</evidence>
<dbReference type="PANTHER" id="PTHR47338">
    <property type="entry name" value="ZN(II)2CYS6 TRANSCRIPTION FACTOR (EUROFUNG)-RELATED"/>
    <property type="match status" value="1"/>
</dbReference>
<evidence type="ECO:0000259" key="7">
    <source>
        <dbReference type="PROSITE" id="PS50048"/>
    </source>
</evidence>
<keyword evidence="2" id="KW-0479">Metal-binding</keyword>
<dbReference type="SMART" id="SM00066">
    <property type="entry name" value="GAL4"/>
    <property type="match status" value="1"/>
</dbReference>
<dbReference type="AlphaFoldDB" id="A0A0D7A4F6"/>
<proteinExistence type="predicted"/>
<evidence type="ECO:0000256" key="5">
    <source>
        <dbReference type="ARBA" id="ARBA00023242"/>
    </source>
</evidence>
<evidence type="ECO:0000256" key="3">
    <source>
        <dbReference type="ARBA" id="ARBA00023015"/>
    </source>
</evidence>
<gene>
    <name evidence="8" type="ORF">FISHEDRAFT_49059</name>
</gene>
<feature type="domain" description="Zn(2)-C6 fungal-type" evidence="7">
    <location>
        <begin position="177"/>
        <end position="209"/>
    </location>
</feature>
<dbReference type="SUPFAM" id="SSF57701">
    <property type="entry name" value="Zn2/Cys6 DNA-binding domain"/>
    <property type="match status" value="1"/>
</dbReference>
<feature type="region of interest" description="Disordered" evidence="6">
    <location>
        <begin position="208"/>
        <end position="227"/>
    </location>
</feature>
<keyword evidence="5" id="KW-0539">Nucleus</keyword>
<dbReference type="Gene3D" id="4.10.240.10">
    <property type="entry name" value="Zn(2)-C6 fungal-type DNA-binding domain"/>
    <property type="match status" value="1"/>
</dbReference>
<dbReference type="PROSITE" id="PS50048">
    <property type="entry name" value="ZN2_CY6_FUNGAL_2"/>
    <property type="match status" value="1"/>
</dbReference>
<evidence type="ECO:0000256" key="6">
    <source>
        <dbReference type="SAM" id="MobiDB-lite"/>
    </source>
</evidence>
<evidence type="ECO:0000313" key="9">
    <source>
        <dbReference type="Proteomes" id="UP000054144"/>
    </source>
</evidence>
<dbReference type="Proteomes" id="UP000054144">
    <property type="component" value="Unassembled WGS sequence"/>
</dbReference>
<dbReference type="EMBL" id="KN882047">
    <property type="protein sequence ID" value="KIY45620.1"/>
    <property type="molecule type" value="Genomic_DNA"/>
</dbReference>
<feature type="compositionally biased region" description="Basic residues" evidence="6">
    <location>
        <begin position="214"/>
        <end position="227"/>
    </location>
</feature>
<dbReference type="Pfam" id="PF00172">
    <property type="entry name" value="Zn_clus"/>
    <property type="match status" value="1"/>
</dbReference>
<evidence type="ECO:0000256" key="2">
    <source>
        <dbReference type="ARBA" id="ARBA00022723"/>
    </source>
</evidence>
<organism evidence="8 9">
    <name type="scientific">Fistulina hepatica ATCC 64428</name>
    <dbReference type="NCBI Taxonomy" id="1128425"/>
    <lineage>
        <taxon>Eukaryota</taxon>
        <taxon>Fungi</taxon>
        <taxon>Dikarya</taxon>
        <taxon>Basidiomycota</taxon>
        <taxon>Agaricomycotina</taxon>
        <taxon>Agaricomycetes</taxon>
        <taxon>Agaricomycetidae</taxon>
        <taxon>Agaricales</taxon>
        <taxon>Fistulinaceae</taxon>
        <taxon>Fistulina</taxon>
    </lineage>
</organism>
<keyword evidence="9" id="KW-1185">Reference proteome</keyword>
<dbReference type="GO" id="GO:0000981">
    <property type="term" value="F:DNA-binding transcription factor activity, RNA polymerase II-specific"/>
    <property type="evidence" value="ECO:0007669"/>
    <property type="project" value="InterPro"/>
</dbReference>
<keyword evidence="3" id="KW-0805">Transcription regulation</keyword>
<dbReference type="PROSITE" id="PS00463">
    <property type="entry name" value="ZN2_CY6_FUNGAL_1"/>
    <property type="match status" value="1"/>
</dbReference>
<dbReference type="CDD" id="cd00067">
    <property type="entry name" value="GAL4"/>
    <property type="match status" value="1"/>
</dbReference>
<dbReference type="GO" id="GO:0008270">
    <property type="term" value="F:zinc ion binding"/>
    <property type="evidence" value="ECO:0007669"/>
    <property type="project" value="InterPro"/>
</dbReference>
<dbReference type="OrthoDB" id="2123952at2759"/>
<sequence>MQTHSNPEPYGVPQYPFVPSVNVYQDPQVIRAIDHVQDTDQSFQADFPTSIPQHHATYHPLPFSIASYPEAPSNTVPHPASTHVHVSSNLPLVAELVNNEAPPLDTSFASLPLSAPTVGPPSAGSSISAVTNIKFSSFTREKLREARKSRREKPRLMLAPDQPLTTQGRPRARVFVACRQCRSKKTRCDGAKPVCYNCQHRTDDHTCTYDSVPKRRGPDKRPGARQRRIREAKLRSGMSFQWDDPSSHLRASHLLDCRPESSSHDQVSPQSQIDDEVGPCLGGIQTLDMATSSTKNVPLLDTHLEQHHLYNNKDVVYAEYGEPSYPNNVKSQSRHNIDIAQRSAVDHAYVANFDEIGCEPDATSFFPLFPEPSLAFSQKMWWEALLSLSASMLYDTHGSSTVAARAAAAENIVQELKYLLRTSPYWFSFIHIPSFFAKLCDVRQREGVQPSLILAALAIASLLQGSELRQGRPARENALRYREAAQSSLESSLNANWIDEGLAQAAWLCVLFELCVHPQHSLSRLRSAVCQLDAIIRYTRLTEVDAEDPLCPSFQSRAVPALGSPVHILPTACPSQHGCDCLSITLEAHWPHTAQYAPMWAKTPAWSPHWDEPEIRRESIRRLVWGSVFLETACVHYAWAFGTPPIDLFIFSFANFRVRFSAESTVVSMGNPDNAKETIWALYDRIFLVHNSCIRMKTDKSMSQADKSHFSLQANTELDCLERALARHTCDIERTFLWMGREYLFKCVRNCPILYGLVSFSLPCATHCLFPPVKDKAMMAKRIMTGFSNVTGNQYSSLDSSPYFVPWLMTHMQMYRALYLYSIDNTFTETLELCKAVKPIVDYLLSLWPCTGMLVSESVNLAAFTWQPTELRKLYDDLLATLSPLIRDI</sequence>
<comment type="subcellular location">
    <subcellularLocation>
        <location evidence="1">Nucleus</location>
    </subcellularLocation>
</comment>
<dbReference type="InterPro" id="IPR036864">
    <property type="entry name" value="Zn2-C6_fun-type_DNA-bd_sf"/>
</dbReference>
<dbReference type="InterPro" id="IPR050815">
    <property type="entry name" value="TF_fung"/>
</dbReference>
<protein>
    <recommendedName>
        <fullName evidence="7">Zn(2)-C6 fungal-type domain-containing protein</fullName>
    </recommendedName>
</protein>
<name>A0A0D7A4F6_9AGAR</name>
<dbReference type="GO" id="GO:0005634">
    <property type="term" value="C:nucleus"/>
    <property type="evidence" value="ECO:0007669"/>
    <property type="project" value="UniProtKB-SubCell"/>
</dbReference>
<dbReference type="InterPro" id="IPR001138">
    <property type="entry name" value="Zn2Cys6_DnaBD"/>
</dbReference>
<dbReference type="PANTHER" id="PTHR47338:SF5">
    <property type="entry name" value="ZN(II)2CYS6 TRANSCRIPTION FACTOR (EUROFUNG)"/>
    <property type="match status" value="1"/>
</dbReference>
<reference evidence="8 9" key="1">
    <citation type="journal article" date="2015" name="Fungal Genet. Biol.">
        <title>Evolution of novel wood decay mechanisms in Agaricales revealed by the genome sequences of Fistulina hepatica and Cylindrobasidium torrendii.</title>
        <authorList>
            <person name="Floudas D."/>
            <person name="Held B.W."/>
            <person name="Riley R."/>
            <person name="Nagy L.G."/>
            <person name="Koehler G."/>
            <person name="Ransdell A.S."/>
            <person name="Younus H."/>
            <person name="Chow J."/>
            <person name="Chiniquy J."/>
            <person name="Lipzen A."/>
            <person name="Tritt A."/>
            <person name="Sun H."/>
            <person name="Haridas S."/>
            <person name="LaButti K."/>
            <person name="Ohm R.A."/>
            <person name="Kues U."/>
            <person name="Blanchette R.A."/>
            <person name="Grigoriev I.V."/>
            <person name="Minto R.E."/>
            <person name="Hibbett D.S."/>
        </authorList>
    </citation>
    <scope>NUCLEOTIDE SEQUENCE [LARGE SCALE GENOMIC DNA]</scope>
    <source>
        <strain evidence="8 9">ATCC 64428</strain>
    </source>
</reference>
<accession>A0A0D7A4F6</accession>
<evidence type="ECO:0000256" key="4">
    <source>
        <dbReference type="ARBA" id="ARBA00023163"/>
    </source>
</evidence>
<keyword evidence="4" id="KW-0804">Transcription</keyword>
<evidence type="ECO:0000256" key="1">
    <source>
        <dbReference type="ARBA" id="ARBA00004123"/>
    </source>
</evidence>